<feature type="non-terminal residue" evidence="1">
    <location>
        <position position="87"/>
    </location>
</feature>
<protein>
    <submittedName>
        <fullName evidence="1">Uncharacterized protein</fullName>
    </submittedName>
</protein>
<reference evidence="1" key="2">
    <citation type="submission" date="2013-05" db="EMBL/GenBank/DDBJ databases">
        <authorList>
            <person name="Carter J.-M."/>
            <person name="Baker S.C."/>
            <person name="Pink R."/>
            <person name="Carter D.R.F."/>
            <person name="Collins A."/>
            <person name="Tomlin J."/>
            <person name="Gibbs M."/>
            <person name="Breuker C.J."/>
        </authorList>
    </citation>
    <scope>NUCLEOTIDE SEQUENCE</scope>
    <source>
        <tissue evidence="1">Ovary</tissue>
    </source>
</reference>
<evidence type="ECO:0000313" key="1">
    <source>
        <dbReference type="EMBL" id="JAA85235.1"/>
    </source>
</evidence>
<dbReference type="AlphaFoldDB" id="S4PDW7"/>
<dbReference type="EMBL" id="GAIX01007325">
    <property type="protein sequence ID" value="JAA85235.1"/>
    <property type="molecule type" value="Transcribed_RNA"/>
</dbReference>
<accession>S4PDW7</accession>
<sequence length="87" mass="9748">MCLTGSCETCWHASLRPAGLGEGSSNFASSMAETASLSQSPKYMCKRRRLSQLLDKLAVQIRHNNNHYPPPHWLMLDSPCFETKPPE</sequence>
<name>S4PDW7_9NEOP</name>
<reference evidence="1" key="1">
    <citation type="journal article" date="2013" name="BMC Genomics">
        <title>Unscrambling butterfly oogenesis.</title>
        <authorList>
            <person name="Carter J.M."/>
            <person name="Baker S.C."/>
            <person name="Pink R."/>
            <person name="Carter D.R."/>
            <person name="Collins A."/>
            <person name="Tomlin J."/>
            <person name="Gibbs M."/>
            <person name="Breuker C.J."/>
        </authorList>
    </citation>
    <scope>NUCLEOTIDE SEQUENCE</scope>
    <source>
        <tissue evidence="1">Ovary</tissue>
    </source>
</reference>
<organism evidence="1">
    <name type="scientific">Pararge aegeria</name>
    <name type="common">speckled wood butterfly</name>
    <dbReference type="NCBI Taxonomy" id="116150"/>
    <lineage>
        <taxon>Eukaryota</taxon>
        <taxon>Metazoa</taxon>
        <taxon>Ecdysozoa</taxon>
        <taxon>Arthropoda</taxon>
        <taxon>Hexapoda</taxon>
        <taxon>Insecta</taxon>
        <taxon>Pterygota</taxon>
        <taxon>Neoptera</taxon>
        <taxon>Endopterygota</taxon>
        <taxon>Lepidoptera</taxon>
        <taxon>Glossata</taxon>
        <taxon>Ditrysia</taxon>
        <taxon>Papilionoidea</taxon>
        <taxon>Nymphalidae</taxon>
        <taxon>Satyrinae</taxon>
        <taxon>Satyrini</taxon>
        <taxon>Parargina</taxon>
        <taxon>Pararge</taxon>
    </lineage>
</organism>
<proteinExistence type="predicted"/>